<protein>
    <submittedName>
        <fullName evidence="2">Hydroxyacylglutathione hydrolase</fullName>
        <ecNumber evidence="2">3.1.2.6</ecNumber>
    </submittedName>
</protein>
<dbReference type="EC" id="3.1.2.6" evidence="2"/>
<dbReference type="Proteomes" id="UP000469440">
    <property type="component" value="Unassembled WGS sequence"/>
</dbReference>
<dbReference type="InterPro" id="IPR036866">
    <property type="entry name" value="RibonucZ/Hydroxyglut_hydro"/>
</dbReference>
<organism evidence="2 3">
    <name type="scientific">Caproicibacter fermentans</name>
    <dbReference type="NCBI Taxonomy" id="2576756"/>
    <lineage>
        <taxon>Bacteria</taxon>
        <taxon>Bacillati</taxon>
        <taxon>Bacillota</taxon>
        <taxon>Clostridia</taxon>
        <taxon>Eubacteriales</taxon>
        <taxon>Acutalibacteraceae</taxon>
        <taxon>Caproicibacter</taxon>
    </lineage>
</organism>
<name>A0A6N8I508_9FIRM</name>
<accession>A0A6N8I508</accession>
<dbReference type="AlphaFoldDB" id="A0A6N8I508"/>
<dbReference type="InterPro" id="IPR050855">
    <property type="entry name" value="NDM-1-like"/>
</dbReference>
<dbReference type="RefSeq" id="WP_156991462.1">
    <property type="nucleotide sequence ID" value="NZ_VWXL01000109.1"/>
</dbReference>
<dbReference type="PANTHER" id="PTHR42951">
    <property type="entry name" value="METALLO-BETA-LACTAMASE DOMAIN-CONTAINING"/>
    <property type="match status" value="1"/>
</dbReference>
<evidence type="ECO:0000313" key="2">
    <source>
        <dbReference type="EMBL" id="MVB13048.1"/>
    </source>
</evidence>
<sequence>MKPWFTIDKIDSNTHIISEYRHWEETHCYLVEGNNRALLIDTGLGICDISAEVKKLTDKPVTAVATHIHWDHIGGHKYYHDFYAHEAELNWLSGEFPLSMDTIREMVLDRCDPPEGYDVNTYKFFQGTPTRVLKDGDTINLGGRMITALHTPGHSPGHLCFWEPQRGYLFTGDLVYKDTLFAYYPSTDPQAYLASLEKVAALPVKKVFPAHHSLDIQPEILIRMREALRQLKVDGNLHHGSGTFDYGDWAIWL</sequence>
<proteinExistence type="predicted"/>
<feature type="domain" description="Metallo-beta-lactamase" evidence="1">
    <location>
        <begin position="25"/>
        <end position="211"/>
    </location>
</feature>
<dbReference type="GO" id="GO:0004416">
    <property type="term" value="F:hydroxyacylglutathione hydrolase activity"/>
    <property type="evidence" value="ECO:0007669"/>
    <property type="project" value="UniProtKB-EC"/>
</dbReference>
<dbReference type="EMBL" id="VWXL01000109">
    <property type="protein sequence ID" value="MVB13048.1"/>
    <property type="molecule type" value="Genomic_DNA"/>
</dbReference>
<dbReference type="SMART" id="SM00849">
    <property type="entry name" value="Lactamase_B"/>
    <property type="match status" value="1"/>
</dbReference>
<dbReference type="OrthoDB" id="9761531at2"/>
<dbReference type="CDD" id="cd07712">
    <property type="entry name" value="MBLAC2-like_MBL-fold"/>
    <property type="match status" value="1"/>
</dbReference>
<keyword evidence="3" id="KW-1185">Reference proteome</keyword>
<evidence type="ECO:0000313" key="3">
    <source>
        <dbReference type="Proteomes" id="UP000469440"/>
    </source>
</evidence>
<keyword evidence="2" id="KW-0378">Hydrolase</keyword>
<dbReference type="InterPro" id="IPR001279">
    <property type="entry name" value="Metallo-B-lactamas"/>
</dbReference>
<dbReference type="Pfam" id="PF00753">
    <property type="entry name" value="Lactamase_B"/>
    <property type="match status" value="1"/>
</dbReference>
<gene>
    <name evidence="2" type="primary">gloB_5</name>
    <name evidence="2" type="ORF">CAFE_38030</name>
</gene>
<reference evidence="2 3" key="1">
    <citation type="submission" date="2019-09" db="EMBL/GenBank/DDBJ databases">
        <title>Genome sequence of Clostridium sp. EA1.</title>
        <authorList>
            <person name="Poehlein A."/>
            <person name="Bengelsdorf F.R."/>
            <person name="Daniel R."/>
        </authorList>
    </citation>
    <scope>NUCLEOTIDE SEQUENCE [LARGE SCALE GENOMIC DNA]</scope>
    <source>
        <strain evidence="2 3">EA1</strain>
    </source>
</reference>
<dbReference type="Gene3D" id="3.60.15.10">
    <property type="entry name" value="Ribonuclease Z/Hydroxyacylglutathione hydrolase-like"/>
    <property type="match status" value="1"/>
</dbReference>
<dbReference type="PANTHER" id="PTHR42951:SF4">
    <property type="entry name" value="ACYL-COENZYME A THIOESTERASE MBLAC2"/>
    <property type="match status" value="1"/>
</dbReference>
<evidence type="ECO:0000259" key="1">
    <source>
        <dbReference type="SMART" id="SM00849"/>
    </source>
</evidence>
<dbReference type="SUPFAM" id="SSF56281">
    <property type="entry name" value="Metallo-hydrolase/oxidoreductase"/>
    <property type="match status" value="1"/>
</dbReference>
<comment type="caution">
    <text evidence="2">The sequence shown here is derived from an EMBL/GenBank/DDBJ whole genome shotgun (WGS) entry which is preliminary data.</text>
</comment>